<feature type="compositionally biased region" description="Polar residues" evidence="1">
    <location>
        <begin position="31"/>
        <end position="45"/>
    </location>
</feature>
<feature type="region of interest" description="Disordered" evidence="1">
    <location>
        <begin position="92"/>
        <end position="156"/>
    </location>
</feature>
<protein>
    <submittedName>
        <fullName evidence="2">Uncharacterized protein</fullName>
    </submittedName>
</protein>
<reference evidence="2 3" key="1">
    <citation type="journal article" date="2023" name="BMC Biol.">
        <title>The compact genome of the sponge Oopsacas minuta (Hexactinellida) is lacking key metazoan core genes.</title>
        <authorList>
            <person name="Santini S."/>
            <person name="Schenkelaars Q."/>
            <person name="Jourda C."/>
            <person name="Duchesne M."/>
            <person name="Belahbib H."/>
            <person name="Rocher C."/>
            <person name="Selva M."/>
            <person name="Riesgo A."/>
            <person name="Vervoort M."/>
            <person name="Leys S.P."/>
            <person name="Kodjabachian L."/>
            <person name="Le Bivic A."/>
            <person name="Borchiellini C."/>
            <person name="Claverie J.M."/>
            <person name="Renard E."/>
        </authorList>
    </citation>
    <scope>NUCLEOTIDE SEQUENCE [LARGE SCALE GENOMIC DNA]</scope>
    <source>
        <strain evidence="2">SPO-2</strain>
    </source>
</reference>
<evidence type="ECO:0000313" key="2">
    <source>
        <dbReference type="EMBL" id="KAI6659553.1"/>
    </source>
</evidence>
<dbReference type="EMBL" id="JAKMXF010000055">
    <property type="protein sequence ID" value="KAI6659553.1"/>
    <property type="molecule type" value="Genomic_DNA"/>
</dbReference>
<feature type="region of interest" description="Disordered" evidence="1">
    <location>
        <begin position="23"/>
        <end position="58"/>
    </location>
</feature>
<proteinExistence type="predicted"/>
<name>A0AAV7KEF8_9METZ</name>
<accession>A0AAV7KEF8</accession>
<dbReference type="AlphaFoldDB" id="A0AAV7KEF8"/>
<feature type="compositionally biased region" description="Pro residues" evidence="1">
    <location>
        <begin position="115"/>
        <end position="129"/>
    </location>
</feature>
<evidence type="ECO:0000256" key="1">
    <source>
        <dbReference type="SAM" id="MobiDB-lite"/>
    </source>
</evidence>
<dbReference type="Proteomes" id="UP001165289">
    <property type="component" value="Unassembled WGS sequence"/>
</dbReference>
<keyword evidence="3" id="KW-1185">Reference proteome</keyword>
<organism evidence="2 3">
    <name type="scientific">Oopsacas minuta</name>
    <dbReference type="NCBI Taxonomy" id="111878"/>
    <lineage>
        <taxon>Eukaryota</taxon>
        <taxon>Metazoa</taxon>
        <taxon>Porifera</taxon>
        <taxon>Hexactinellida</taxon>
        <taxon>Hexasterophora</taxon>
        <taxon>Lyssacinosida</taxon>
        <taxon>Leucopsacidae</taxon>
        <taxon>Oopsacas</taxon>
    </lineage>
</organism>
<evidence type="ECO:0000313" key="3">
    <source>
        <dbReference type="Proteomes" id="UP001165289"/>
    </source>
</evidence>
<sequence>MPRNSVKVGIPTFIMMLTSTSSAKTERSSSQLSSLIPTTLRQSLDVTPEEETLQPSGDQRVLAEIIEIQLRENQGEQDNGADLAPDLHLYLGSQEEEATDPTLEPPQDPLDHPGPAGPHLPHPPGPPPLADQADLPQDSLDPALEVIDQGDPTPPLEAHLLEETEEETIDGVTLGHEADHLTTPMAVTGLPTI</sequence>
<gene>
    <name evidence="2" type="ORF">LOD99_14476</name>
</gene>
<comment type="caution">
    <text evidence="2">The sequence shown here is derived from an EMBL/GenBank/DDBJ whole genome shotgun (WGS) entry which is preliminary data.</text>
</comment>